<dbReference type="PROSITE" id="PS50293">
    <property type="entry name" value="TPR_REGION"/>
    <property type="match status" value="1"/>
</dbReference>
<dbReference type="PANTHER" id="PTHR44216:SF3">
    <property type="entry name" value="PROTEIN O-MANNOSYL-TRANSFERASE TMTC2"/>
    <property type="match status" value="1"/>
</dbReference>
<keyword evidence="1" id="KW-0802">TPR repeat</keyword>
<evidence type="ECO:0000313" key="3">
    <source>
        <dbReference type="EMBL" id="RQH30652.1"/>
    </source>
</evidence>
<feature type="chain" id="PRO_5018321070" evidence="2">
    <location>
        <begin position="28"/>
        <end position="172"/>
    </location>
</feature>
<dbReference type="Gene3D" id="1.25.40.10">
    <property type="entry name" value="Tetratricopeptide repeat domain"/>
    <property type="match status" value="1"/>
</dbReference>
<feature type="signal peptide" evidence="2">
    <location>
        <begin position="1"/>
        <end position="27"/>
    </location>
</feature>
<feature type="repeat" description="TPR" evidence="1">
    <location>
        <begin position="85"/>
        <end position="118"/>
    </location>
</feature>
<sequence length="172" mass="19053">MFYKKSKYNLLAIAIILSFVSTTSADASTLKPRAKQTQLANTTIIALEVEAKEEFDRGVKLYKEGDLTSAEAAFRKAIELDSEFAEAYANLGSLLANQNNLSEAISQFENAVRLKPDLAVLHYQLGVALYLENKRPEALVSLTKARDLLKEQGKGEDAEKIEKAIQRIQAES</sequence>
<dbReference type="Proteomes" id="UP000269154">
    <property type="component" value="Unassembled WGS sequence"/>
</dbReference>
<name>A0A3N6P9L1_9CYAN</name>
<dbReference type="OrthoDB" id="458408at2"/>
<proteinExistence type="predicted"/>
<dbReference type="PROSITE" id="PS50005">
    <property type="entry name" value="TPR"/>
    <property type="match status" value="2"/>
</dbReference>
<evidence type="ECO:0000313" key="4">
    <source>
        <dbReference type="Proteomes" id="UP000269154"/>
    </source>
</evidence>
<accession>A0A3N6P9L1</accession>
<keyword evidence="2" id="KW-0732">Signal</keyword>
<dbReference type="PANTHER" id="PTHR44216">
    <property type="entry name" value="PROTEIN O-MANNOSYL-TRANSFERASE TMTC2"/>
    <property type="match status" value="1"/>
</dbReference>
<dbReference type="Pfam" id="PF13432">
    <property type="entry name" value="TPR_16"/>
    <property type="match status" value="1"/>
</dbReference>
<dbReference type="AlphaFoldDB" id="A0A3N6P9L1"/>
<feature type="repeat" description="TPR" evidence="1">
    <location>
        <begin position="51"/>
        <end position="84"/>
    </location>
</feature>
<dbReference type="SMART" id="SM00028">
    <property type="entry name" value="TPR"/>
    <property type="match status" value="3"/>
</dbReference>
<dbReference type="EMBL" id="RCBY01000176">
    <property type="protein sequence ID" value="RQH30652.1"/>
    <property type="molecule type" value="Genomic_DNA"/>
</dbReference>
<organism evidence="3 4">
    <name type="scientific">Okeania hirsuta</name>
    <dbReference type="NCBI Taxonomy" id="1458930"/>
    <lineage>
        <taxon>Bacteria</taxon>
        <taxon>Bacillati</taxon>
        <taxon>Cyanobacteriota</taxon>
        <taxon>Cyanophyceae</taxon>
        <taxon>Oscillatoriophycideae</taxon>
        <taxon>Oscillatoriales</taxon>
        <taxon>Microcoleaceae</taxon>
        <taxon>Okeania</taxon>
    </lineage>
</organism>
<dbReference type="InterPro" id="IPR052384">
    <property type="entry name" value="TMTC_O-mannosyltransferase"/>
</dbReference>
<dbReference type="InterPro" id="IPR011990">
    <property type="entry name" value="TPR-like_helical_dom_sf"/>
</dbReference>
<reference evidence="3 4" key="1">
    <citation type="journal article" date="2018" name="ACS Chem. Biol.">
        <title>Ketoreductase domain dysfunction expands chemodiversity: malyngamide biosynthesis in the cyanobacterium Okeania hirsuta.</title>
        <authorList>
            <person name="Moss N.A."/>
            <person name="Leao T."/>
            <person name="Rankin M."/>
            <person name="McCullough T.M."/>
            <person name="Qu P."/>
            <person name="Korobeynikov A."/>
            <person name="Smith J.L."/>
            <person name="Gerwick L."/>
            <person name="Gerwick W.H."/>
        </authorList>
    </citation>
    <scope>NUCLEOTIDE SEQUENCE [LARGE SCALE GENOMIC DNA]</scope>
    <source>
        <strain evidence="3 4">PAB10Feb10-1</strain>
    </source>
</reference>
<protein>
    <submittedName>
        <fullName evidence="3">Tetratricopeptide repeat protein</fullName>
    </submittedName>
</protein>
<evidence type="ECO:0000256" key="2">
    <source>
        <dbReference type="SAM" id="SignalP"/>
    </source>
</evidence>
<dbReference type="GO" id="GO:0000030">
    <property type="term" value="F:mannosyltransferase activity"/>
    <property type="evidence" value="ECO:0007669"/>
    <property type="project" value="TreeGrafter"/>
</dbReference>
<comment type="caution">
    <text evidence="3">The sequence shown here is derived from an EMBL/GenBank/DDBJ whole genome shotgun (WGS) entry which is preliminary data.</text>
</comment>
<evidence type="ECO:0000256" key="1">
    <source>
        <dbReference type="PROSITE-ProRule" id="PRU00339"/>
    </source>
</evidence>
<dbReference type="InterPro" id="IPR019734">
    <property type="entry name" value="TPR_rpt"/>
</dbReference>
<dbReference type="GO" id="GO:0035269">
    <property type="term" value="P:protein O-linked glycosylation via mannose"/>
    <property type="evidence" value="ECO:0007669"/>
    <property type="project" value="TreeGrafter"/>
</dbReference>
<dbReference type="SUPFAM" id="SSF48452">
    <property type="entry name" value="TPR-like"/>
    <property type="match status" value="1"/>
</dbReference>
<gene>
    <name evidence="3" type="ORF">D5R40_23835</name>
</gene>
<dbReference type="RefSeq" id="WP_124144534.1">
    <property type="nucleotide sequence ID" value="NZ_CAWOKI010000025.1"/>
</dbReference>
<keyword evidence="4" id="KW-1185">Reference proteome</keyword>